<keyword evidence="2" id="KW-0808">Transferase</keyword>
<dbReference type="GO" id="GO:0016747">
    <property type="term" value="F:acyltransferase activity, transferring groups other than amino-acyl groups"/>
    <property type="evidence" value="ECO:0007669"/>
    <property type="project" value="InterPro"/>
</dbReference>
<evidence type="ECO:0000313" key="3">
    <source>
        <dbReference type="Proteomes" id="UP000480246"/>
    </source>
</evidence>
<dbReference type="Gene3D" id="3.40.630.30">
    <property type="match status" value="1"/>
</dbReference>
<comment type="caution">
    <text evidence="2">The sequence shown here is derived from an EMBL/GenBank/DDBJ whole genome shotgun (WGS) entry which is preliminary data.</text>
</comment>
<dbReference type="PROSITE" id="PS51186">
    <property type="entry name" value="GNAT"/>
    <property type="match status" value="1"/>
</dbReference>
<name>A0A7C8L4X7_9BACI</name>
<dbReference type="EMBL" id="WEID01000027">
    <property type="protein sequence ID" value="KAB8138152.1"/>
    <property type="molecule type" value="Genomic_DNA"/>
</dbReference>
<dbReference type="RefSeq" id="WP_153402150.1">
    <property type="nucleotide sequence ID" value="NZ_ML762426.1"/>
</dbReference>
<gene>
    <name evidence="2" type="ORF">F9U64_06310</name>
</gene>
<dbReference type="Proteomes" id="UP000480246">
    <property type="component" value="Unassembled WGS sequence"/>
</dbReference>
<reference evidence="2 3" key="1">
    <citation type="submission" date="2019-10" db="EMBL/GenBank/DDBJ databases">
        <title>Gracilibacillus sp. nov. isolated from rice seeds.</title>
        <authorList>
            <person name="He S."/>
        </authorList>
    </citation>
    <scope>NUCLEOTIDE SEQUENCE [LARGE SCALE GENOMIC DNA]</scope>
    <source>
        <strain evidence="2 3">TD8</strain>
    </source>
</reference>
<dbReference type="SUPFAM" id="SSF55729">
    <property type="entry name" value="Acyl-CoA N-acyltransferases (Nat)"/>
    <property type="match status" value="1"/>
</dbReference>
<evidence type="ECO:0000313" key="2">
    <source>
        <dbReference type="EMBL" id="KAB8138152.1"/>
    </source>
</evidence>
<evidence type="ECO:0000259" key="1">
    <source>
        <dbReference type="PROSITE" id="PS51186"/>
    </source>
</evidence>
<proteinExistence type="predicted"/>
<dbReference type="InterPro" id="IPR016181">
    <property type="entry name" value="Acyl_CoA_acyltransferase"/>
</dbReference>
<dbReference type="Pfam" id="PF00583">
    <property type="entry name" value="Acetyltransf_1"/>
    <property type="match status" value="1"/>
</dbReference>
<dbReference type="CDD" id="cd04301">
    <property type="entry name" value="NAT_SF"/>
    <property type="match status" value="1"/>
</dbReference>
<feature type="domain" description="N-acetyltransferase" evidence="1">
    <location>
        <begin position="134"/>
        <end position="269"/>
    </location>
</feature>
<organism evidence="2 3">
    <name type="scientific">Gracilibacillus oryzae</name>
    <dbReference type="NCBI Taxonomy" id="1672701"/>
    <lineage>
        <taxon>Bacteria</taxon>
        <taxon>Bacillati</taxon>
        <taxon>Bacillota</taxon>
        <taxon>Bacilli</taxon>
        <taxon>Bacillales</taxon>
        <taxon>Bacillaceae</taxon>
        <taxon>Gracilibacillus</taxon>
    </lineage>
</organism>
<accession>A0A7C8L4X7</accession>
<keyword evidence="3" id="KW-1185">Reference proteome</keyword>
<protein>
    <submittedName>
        <fullName evidence="2">GNAT family N-acetyltransferase</fullName>
    </submittedName>
</protein>
<sequence>MTSFVNKKLANMIEKSEIDALTSRLSAIQKLSGNPMKVEIETFGNATAFSVKNIPGPSYNTVKGLEACDEPFLKQIIEFYKQKDIPVRFELTPANTSPELFTSLHQSGYYQVDFHTSLYKEIDNEMEKGDNSTISIQELREQEFDIFADVYTQGFHMPAFLKNSIAQNNQILYNSESWTFYLASINNEPAGIGVLFKQNNVANLAAAATLPAYRNKGIQSALIGMRIHQAFMENCKLITGQAKFGSVSQNNMERAGMRIAYTKAIWEKR</sequence>
<dbReference type="InterPro" id="IPR000182">
    <property type="entry name" value="GNAT_dom"/>
</dbReference>
<dbReference type="OrthoDB" id="2350893at2"/>
<dbReference type="AlphaFoldDB" id="A0A7C8L4X7"/>